<keyword evidence="2" id="KW-1185">Reference proteome</keyword>
<gene>
    <name evidence="1" type="ORF">CC117_16175</name>
</gene>
<proteinExistence type="predicted"/>
<accession>A0A1S1QVQ2</accession>
<name>A0A1S1QVQ2_9ACTN</name>
<reference evidence="2" key="1">
    <citation type="submission" date="2016-07" db="EMBL/GenBank/DDBJ databases">
        <title>Sequence Frankia sp. strain CcI1.17.</title>
        <authorList>
            <person name="Ghodhbane-Gtari F."/>
            <person name="Swanson E."/>
            <person name="Gueddou A."/>
            <person name="Morris K."/>
            <person name="Hezbri K."/>
            <person name="Ktari A."/>
            <person name="Nouioui I."/>
            <person name="Abebe-Akele F."/>
            <person name="Simpson S."/>
            <person name="Thomas K."/>
            <person name="Gtari M."/>
            <person name="Tisa L.S."/>
            <person name="Hurst S."/>
        </authorList>
    </citation>
    <scope>NUCLEOTIDE SEQUENCE [LARGE SCALE GENOMIC DNA]</scope>
    <source>
        <strain evidence="2">Cc1.17</strain>
    </source>
</reference>
<sequence>MDDVLSMVMSMDSIPTLPETDVILAELRRLPQTAETAALIDDLLEFRTQLAARSTDTDQAH</sequence>
<evidence type="ECO:0000313" key="2">
    <source>
        <dbReference type="Proteomes" id="UP000179627"/>
    </source>
</evidence>
<dbReference type="Proteomes" id="UP000179627">
    <property type="component" value="Unassembled WGS sequence"/>
</dbReference>
<dbReference type="OrthoDB" id="9912879at2"/>
<dbReference type="AlphaFoldDB" id="A0A1S1QVQ2"/>
<evidence type="ECO:0000313" key="1">
    <source>
        <dbReference type="EMBL" id="OHV38050.1"/>
    </source>
</evidence>
<protein>
    <submittedName>
        <fullName evidence="1">Uncharacterized protein</fullName>
    </submittedName>
</protein>
<dbReference type="EMBL" id="MBLM01000110">
    <property type="protein sequence ID" value="OHV38050.1"/>
    <property type="molecule type" value="Genomic_DNA"/>
</dbReference>
<comment type="caution">
    <text evidence="1">The sequence shown here is derived from an EMBL/GenBank/DDBJ whole genome shotgun (WGS) entry which is preliminary data.</text>
</comment>
<organism evidence="1 2">
    <name type="scientific">Parafrankia colletiae</name>
    <dbReference type="NCBI Taxonomy" id="573497"/>
    <lineage>
        <taxon>Bacteria</taxon>
        <taxon>Bacillati</taxon>
        <taxon>Actinomycetota</taxon>
        <taxon>Actinomycetes</taxon>
        <taxon>Frankiales</taxon>
        <taxon>Frankiaceae</taxon>
        <taxon>Parafrankia</taxon>
    </lineage>
</organism>